<dbReference type="InterPro" id="IPR008514">
    <property type="entry name" value="T6SS_Hcp"/>
</dbReference>
<accession>A0A6I6GCV9</accession>
<sequence>MKNIVTCALLLLICCYGYAQKIDMRVVYTTGGTLPKDGETVKALEFKIAAETSFISGSGTAVGKAIPGKLFIKKDIDSSANPLFRRLVMGQHFPSIVFDYYDDKNTNYYSITITEAFVTNLEFLTPECPSCLKLENLIGFVFKTIKLEDKIKKTNITWDISLMRII</sequence>
<dbReference type="Proteomes" id="UP000426027">
    <property type="component" value="Chromosome"/>
</dbReference>
<evidence type="ECO:0008006" key="3">
    <source>
        <dbReference type="Google" id="ProtNLM"/>
    </source>
</evidence>
<dbReference type="AlphaFoldDB" id="A0A6I6GCV9"/>
<dbReference type="EMBL" id="CP046566">
    <property type="protein sequence ID" value="QGW28110.1"/>
    <property type="molecule type" value="Genomic_DNA"/>
</dbReference>
<gene>
    <name evidence="1" type="ORF">GLV81_08355</name>
</gene>
<dbReference type="SUPFAM" id="SSF141452">
    <property type="entry name" value="Hcp1-like"/>
    <property type="match status" value="1"/>
</dbReference>
<dbReference type="Gene3D" id="2.30.110.20">
    <property type="entry name" value="Hcp1-like"/>
    <property type="match status" value="1"/>
</dbReference>
<name>A0A6I6GCV9_9BACT</name>
<dbReference type="Pfam" id="PF05638">
    <property type="entry name" value="T6SS_HCP"/>
    <property type="match status" value="1"/>
</dbReference>
<proteinExistence type="predicted"/>
<protein>
    <recommendedName>
        <fullName evidence="3">Type VI secretion system tube protein Hcp</fullName>
    </recommendedName>
</protein>
<dbReference type="KEGG" id="fls:GLV81_08355"/>
<evidence type="ECO:0000313" key="1">
    <source>
        <dbReference type="EMBL" id="QGW28110.1"/>
    </source>
</evidence>
<reference evidence="1 2" key="1">
    <citation type="submission" date="2019-11" db="EMBL/GenBank/DDBJ databases">
        <authorList>
            <person name="Im W.T."/>
        </authorList>
    </citation>
    <scope>NUCLEOTIDE SEQUENCE [LARGE SCALE GENOMIC DNA]</scope>
    <source>
        <strain evidence="1 2">SB-02</strain>
    </source>
</reference>
<evidence type="ECO:0000313" key="2">
    <source>
        <dbReference type="Proteomes" id="UP000426027"/>
    </source>
</evidence>
<keyword evidence="2" id="KW-1185">Reference proteome</keyword>
<dbReference type="InterPro" id="IPR036624">
    <property type="entry name" value="Hcp1-lik_sf"/>
</dbReference>
<organism evidence="1 2">
    <name type="scientific">Phnomibacter ginsenosidimutans</name>
    <dbReference type="NCBI Taxonomy" id="2676868"/>
    <lineage>
        <taxon>Bacteria</taxon>
        <taxon>Pseudomonadati</taxon>
        <taxon>Bacteroidota</taxon>
        <taxon>Chitinophagia</taxon>
        <taxon>Chitinophagales</taxon>
        <taxon>Chitinophagaceae</taxon>
        <taxon>Phnomibacter</taxon>
    </lineage>
</organism>